<comment type="caution">
    <text evidence="5">The sequence shown here is derived from an EMBL/GenBank/DDBJ whole genome shotgun (WGS) entry which is preliminary data.</text>
</comment>
<gene>
    <name evidence="5" type="ORF">F0L46_02320</name>
</gene>
<dbReference type="OrthoDB" id="9788098at2"/>
<reference evidence="5 6" key="1">
    <citation type="submission" date="2019-09" db="EMBL/GenBank/DDBJ databases">
        <title>Salinarimonas rosea gen. nov., sp. nov., a new member of the a-2 subgroup of the Proteobacteria.</title>
        <authorList>
            <person name="Liu J."/>
        </authorList>
    </citation>
    <scope>NUCLEOTIDE SEQUENCE [LARGE SCALE GENOMIC DNA]</scope>
    <source>
        <strain evidence="5 6">BN140002</strain>
    </source>
</reference>
<keyword evidence="6" id="KW-1185">Reference proteome</keyword>
<feature type="domain" description="HTH gntR-type" evidence="4">
    <location>
        <begin position="18"/>
        <end position="86"/>
    </location>
</feature>
<proteinExistence type="predicted"/>
<dbReference type="EMBL" id="VUOA01000005">
    <property type="protein sequence ID" value="KAA2244094.1"/>
    <property type="molecule type" value="Genomic_DNA"/>
</dbReference>
<dbReference type="SMART" id="SM00345">
    <property type="entry name" value="HTH_GNTR"/>
    <property type="match status" value="1"/>
</dbReference>
<keyword evidence="3" id="KW-0804">Transcription</keyword>
<dbReference type="Pfam" id="PF07729">
    <property type="entry name" value="FCD"/>
    <property type="match status" value="1"/>
</dbReference>
<dbReference type="PANTHER" id="PTHR43537">
    <property type="entry name" value="TRANSCRIPTIONAL REGULATOR, GNTR FAMILY"/>
    <property type="match status" value="1"/>
</dbReference>
<dbReference type="PANTHER" id="PTHR43537:SF24">
    <property type="entry name" value="GLUCONATE OPERON TRANSCRIPTIONAL REPRESSOR"/>
    <property type="match status" value="1"/>
</dbReference>
<dbReference type="PRINTS" id="PR00035">
    <property type="entry name" value="HTHGNTR"/>
</dbReference>
<keyword evidence="2" id="KW-0238">DNA-binding</keyword>
<evidence type="ECO:0000313" key="5">
    <source>
        <dbReference type="EMBL" id="KAA2244094.1"/>
    </source>
</evidence>
<dbReference type="InterPro" id="IPR008920">
    <property type="entry name" value="TF_FadR/GntR_C"/>
</dbReference>
<sequence>MRERLMKPQLAPFTANRQPVPQGVAQYLIGVIETQALRAGDRLPSERVLAQRLGISRSSIRQALSALESRGYVSVQPGRGIFVATRGGDPTAWRFEGCTPRDVYEARICIESFAAARAAMTLSEAELSALASSVHALEEAAGAGDIAGMAAADSAFHDLIIGACGNPIIQAMYAPVREMMVESQKLPMVRGAGLDATVAEHESLLACCEARDADGAAMQMRRHIGMAAARLGIEL</sequence>
<keyword evidence="1" id="KW-0805">Transcription regulation</keyword>
<evidence type="ECO:0000313" key="6">
    <source>
        <dbReference type="Proteomes" id="UP000323142"/>
    </source>
</evidence>
<dbReference type="SUPFAM" id="SSF46785">
    <property type="entry name" value="Winged helix' DNA-binding domain"/>
    <property type="match status" value="1"/>
</dbReference>
<dbReference type="InterPro" id="IPR036388">
    <property type="entry name" value="WH-like_DNA-bd_sf"/>
</dbReference>
<protein>
    <submittedName>
        <fullName evidence="5">FadR family transcriptional regulator</fullName>
    </submittedName>
</protein>
<name>A0A5B2VZ71_9HYPH</name>
<dbReference type="GO" id="GO:0003700">
    <property type="term" value="F:DNA-binding transcription factor activity"/>
    <property type="evidence" value="ECO:0007669"/>
    <property type="project" value="InterPro"/>
</dbReference>
<dbReference type="Gene3D" id="1.20.120.530">
    <property type="entry name" value="GntR ligand-binding domain-like"/>
    <property type="match status" value="1"/>
</dbReference>
<accession>A0A5B2VZ71</accession>
<dbReference type="CDD" id="cd07377">
    <property type="entry name" value="WHTH_GntR"/>
    <property type="match status" value="1"/>
</dbReference>
<dbReference type="Pfam" id="PF00392">
    <property type="entry name" value="GntR"/>
    <property type="match status" value="1"/>
</dbReference>
<dbReference type="SMART" id="SM00895">
    <property type="entry name" value="FCD"/>
    <property type="match status" value="1"/>
</dbReference>
<dbReference type="InterPro" id="IPR036390">
    <property type="entry name" value="WH_DNA-bd_sf"/>
</dbReference>
<evidence type="ECO:0000259" key="4">
    <source>
        <dbReference type="PROSITE" id="PS50949"/>
    </source>
</evidence>
<evidence type="ECO:0000256" key="1">
    <source>
        <dbReference type="ARBA" id="ARBA00023015"/>
    </source>
</evidence>
<dbReference type="InterPro" id="IPR011711">
    <property type="entry name" value="GntR_C"/>
</dbReference>
<reference evidence="5 6" key="2">
    <citation type="submission" date="2019-09" db="EMBL/GenBank/DDBJ databases">
        <authorList>
            <person name="Jin C."/>
        </authorList>
    </citation>
    <scope>NUCLEOTIDE SEQUENCE [LARGE SCALE GENOMIC DNA]</scope>
    <source>
        <strain evidence="5 6">BN140002</strain>
    </source>
</reference>
<dbReference type="AlphaFoldDB" id="A0A5B2VZ71"/>
<dbReference type="GO" id="GO:0003677">
    <property type="term" value="F:DNA binding"/>
    <property type="evidence" value="ECO:0007669"/>
    <property type="project" value="UniProtKB-KW"/>
</dbReference>
<dbReference type="InterPro" id="IPR000524">
    <property type="entry name" value="Tscrpt_reg_HTH_GntR"/>
</dbReference>
<organism evidence="5 6">
    <name type="scientific">Salinarimonas soli</name>
    <dbReference type="NCBI Taxonomy" id="1638099"/>
    <lineage>
        <taxon>Bacteria</taxon>
        <taxon>Pseudomonadati</taxon>
        <taxon>Pseudomonadota</taxon>
        <taxon>Alphaproteobacteria</taxon>
        <taxon>Hyphomicrobiales</taxon>
        <taxon>Salinarimonadaceae</taxon>
        <taxon>Salinarimonas</taxon>
    </lineage>
</organism>
<evidence type="ECO:0000256" key="3">
    <source>
        <dbReference type="ARBA" id="ARBA00023163"/>
    </source>
</evidence>
<evidence type="ECO:0000256" key="2">
    <source>
        <dbReference type="ARBA" id="ARBA00023125"/>
    </source>
</evidence>
<dbReference type="SUPFAM" id="SSF48008">
    <property type="entry name" value="GntR ligand-binding domain-like"/>
    <property type="match status" value="1"/>
</dbReference>
<dbReference type="Proteomes" id="UP000323142">
    <property type="component" value="Unassembled WGS sequence"/>
</dbReference>
<dbReference type="PROSITE" id="PS50949">
    <property type="entry name" value="HTH_GNTR"/>
    <property type="match status" value="1"/>
</dbReference>
<dbReference type="Gene3D" id="1.10.10.10">
    <property type="entry name" value="Winged helix-like DNA-binding domain superfamily/Winged helix DNA-binding domain"/>
    <property type="match status" value="1"/>
</dbReference>